<feature type="transmembrane region" description="Helical" evidence="6">
    <location>
        <begin position="148"/>
        <end position="166"/>
    </location>
</feature>
<dbReference type="Gene3D" id="2.10.109.10">
    <property type="entry name" value="Umud Fragment, subunit A"/>
    <property type="match status" value="1"/>
</dbReference>
<dbReference type="Proteomes" id="UP001299068">
    <property type="component" value="Unassembled WGS sequence"/>
</dbReference>
<evidence type="ECO:0000313" key="7">
    <source>
        <dbReference type="EMBL" id="MBY0757283.1"/>
    </source>
</evidence>
<dbReference type="GO" id="GO:0009003">
    <property type="term" value="F:signal peptidase activity"/>
    <property type="evidence" value="ECO:0007669"/>
    <property type="project" value="UniProtKB-EC"/>
</dbReference>
<accession>A0ABS7L2H6</accession>
<evidence type="ECO:0000313" key="8">
    <source>
        <dbReference type="Proteomes" id="UP001299068"/>
    </source>
</evidence>
<reference evidence="7 8" key="1">
    <citation type="journal article" date="2021" name="Cell Host Microbe">
        <title>in vivo commensal control of Clostridioides difficile virulence.</title>
        <authorList>
            <person name="Girinathan B.P."/>
            <person name="Dibenedetto N."/>
            <person name="Worley J.N."/>
            <person name="Peltier J."/>
            <person name="Arrieta-Ortiz M.L."/>
            <person name="Rupa Christinal Immanuel S."/>
            <person name="Lavin R."/>
            <person name="Delaney M.L."/>
            <person name="Cummins C."/>
            <person name="Hoffmann M."/>
            <person name="Luo Y."/>
            <person name="Gonzalez-Escalona N."/>
            <person name="Allard M."/>
            <person name="Onderdonk A.B."/>
            <person name="Gerber G.K."/>
            <person name="Sonenshein A.L."/>
            <person name="Baliga N."/>
            <person name="Dupuy B."/>
            <person name="Bry L."/>
        </authorList>
    </citation>
    <scope>NUCLEOTIDE SEQUENCE [LARGE SCALE GENOMIC DNA]</scope>
    <source>
        <strain evidence="7 8">DSM 599</strain>
    </source>
</reference>
<keyword evidence="7" id="KW-0378">Hydrolase</keyword>
<evidence type="ECO:0000256" key="5">
    <source>
        <dbReference type="NCBIfam" id="TIGR02228"/>
    </source>
</evidence>
<dbReference type="EMBL" id="JAIKTU010000020">
    <property type="protein sequence ID" value="MBY0757283.1"/>
    <property type="molecule type" value="Genomic_DNA"/>
</dbReference>
<dbReference type="InterPro" id="IPR036286">
    <property type="entry name" value="LexA/Signal_pep-like_sf"/>
</dbReference>
<dbReference type="PRINTS" id="PR00728">
    <property type="entry name" value="SIGNALPTASE"/>
</dbReference>
<evidence type="ECO:0000256" key="3">
    <source>
        <dbReference type="ARBA" id="ARBA00022989"/>
    </source>
</evidence>
<name>A0ABS7L2H6_CLOSR</name>
<keyword evidence="4 6" id="KW-0472">Membrane</keyword>
<comment type="caution">
    <text evidence="7">The sequence shown here is derived from an EMBL/GenBank/DDBJ whole genome shotgun (WGS) entry which is preliminary data.</text>
</comment>
<evidence type="ECO:0000256" key="1">
    <source>
        <dbReference type="ARBA" id="ARBA00004370"/>
    </source>
</evidence>
<dbReference type="InterPro" id="IPR019533">
    <property type="entry name" value="Peptidase_S26"/>
</dbReference>
<keyword evidence="2 6" id="KW-0812">Transmembrane</keyword>
<feature type="transmembrane region" description="Helical" evidence="6">
    <location>
        <begin position="7"/>
        <end position="32"/>
    </location>
</feature>
<dbReference type="NCBIfam" id="TIGR02228">
    <property type="entry name" value="sigpep_I_arch"/>
    <property type="match status" value="1"/>
</dbReference>
<comment type="subcellular location">
    <subcellularLocation>
        <location evidence="1">Membrane</location>
    </subcellularLocation>
</comment>
<evidence type="ECO:0000256" key="4">
    <source>
        <dbReference type="ARBA" id="ARBA00023136"/>
    </source>
</evidence>
<gene>
    <name evidence="7" type="ORF">K5V21_17770</name>
</gene>
<dbReference type="PANTHER" id="PTHR10806">
    <property type="entry name" value="SIGNAL PEPTIDASE COMPLEX CATALYTIC SUBUNIT SEC11"/>
    <property type="match status" value="1"/>
</dbReference>
<sequence length="169" mass="18483">MKKRKSSLAVIGNCIFYLFIIAVIFLAGINIIGSKEGKHPSILGYSSYYILTGSMEPTINPGSLVVVKDGTDQEINVGDVITFTGRNSNTITTHRVNQVINNGEEFITKGDANNVVDPISVQKNQVIGKVMFHIPYLGKVSQFVQKNLVLILVVILALFGLSFLVGRKK</sequence>
<evidence type="ECO:0000256" key="2">
    <source>
        <dbReference type="ARBA" id="ARBA00022692"/>
    </source>
</evidence>
<keyword evidence="3 6" id="KW-1133">Transmembrane helix</keyword>
<dbReference type="PANTHER" id="PTHR10806:SF6">
    <property type="entry name" value="SIGNAL PEPTIDASE COMPLEX CATALYTIC SUBUNIT SEC11"/>
    <property type="match status" value="1"/>
</dbReference>
<proteinExistence type="predicted"/>
<dbReference type="EC" id="3.4.21.89" evidence="5"/>
<dbReference type="RefSeq" id="WP_221862393.1">
    <property type="nucleotide sequence ID" value="NZ_JAIKTU010000020.1"/>
</dbReference>
<keyword evidence="8" id="KW-1185">Reference proteome</keyword>
<dbReference type="SUPFAM" id="SSF51306">
    <property type="entry name" value="LexA/Signal peptidase"/>
    <property type="match status" value="1"/>
</dbReference>
<dbReference type="CDD" id="cd06530">
    <property type="entry name" value="S26_SPase_I"/>
    <property type="match status" value="1"/>
</dbReference>
<dbReference type="InterPro" id="IPR001733">
    <property type="entry name" value="Peptidase_S26B"/>
</dbReference>
<organism evidence="7 8">
    <name type="scientific">Clostridium sardiniense</name>
    <name type="common">Clostridium absonum</name>
    <dbReference type="NCBI Taxonomy" id="29369"/>
    <lineage>
        <taxon>Bacteria</taxon>
        <taxon>Bacillati</taxon>
        <taxon>Bacillota</taxon>
        <taxon>Clostridia</taxon>
        <taxon>Eubacteriales</taxon>
        <taxon>Clostridiaceae</taxon>
        <taxon>Clostridium</taxon>
    </lineage>
</organism>
<protein>
    <recommendedName>
        <fullName evidence="5">Signal peptidase I</fullName>
        <ecNumber evidence="5">3.4.21.89</ecNumber>
    </recommendedName>
</protein>
<evidence type="ECO:0000256" key="6">
    <source>
        <dbReference type="SAM" id="Phobius"/>
    </source>
</evidence>